<reference evidence="3" key="2">
    <citation type="submission" date="2020-09" db="EMBL/GenBank/DDBJ databases">
        <authorList>
            <person name="Sun Q."/>
            <person name="Kim S."/>
        </authorList>
    </citation>
    <scope>NUCLEOTIDE SEQUENCE</scope>
    <source>
        <strain evidence="3">KCTC 12711</strain>
    </source>
</reference>
<reference evidence="3" key="1">
    <citation type="journal article" date="2014" name="Int. J. Syst. Evol. Microbiol.">
        <title>Complete genome sequence of Corynebacterium casei LMG S-19264T (=DSM 44701T), isolated from a smear-ripened cheese.</title>
        <authorList>
            <consortium name="US DOE Joint Genome Institute (JGI-PGF)"/>
            <person name="Walter F."/>
            <person name="Albersmeier A."/>
            <person name="Kalinowski J."/>
            <person name="Ruckert C."/>
        </authorList>
    </citation>
    <scope>NUCLEOTIDE SEQUENCE</scope>
    <source>
        <strain evidence="3">KCTC 12711</strain>
    </source>
</reference>
<name>A0A918S2W5_9GAMM</name>
<evidence type="ECO:0000259" key="2">
    <source>
        <dbReference type="Pfam" id="PF07603"/>
    </source>
</evidence>
<keyword evidence="1" id="KW-0732">Signal</keyword>
<proteinExistence type="predicted"/>
<dbReference type="Pfam" id="PF07603">
    <property type="entry name" value="Lcl_C"/>
    <property type="match status" value="1"/>
</dbReference>
<feature type="domain" description="Lcl C-terminal" evidence="2">
    <location>
        <begin position="58"/>
        <end position="182"/>
    </location>
</feature>
<feature type="signal peptide" evidence="1">
    <location>
        <begin position="1"/>
        <end position="20"/>
    </location>
</feature>
<evidence type="ECO:0000256" key="1">
    <source>
        <dbReference type="SAM" id="SignalP"/>
    </source>
</evidence>
<accession>A0A918S2W5</accession>
<dbReference type="RefSeq" id="WP_189403003.1">
    <property type="nucleotide sequence ID" value="NZ_BMXA01000011.1"/>
</dbReference>
<protein>
    <recommendedName>
        <fullName evidence="2">Lcl C-terminal domain-containing protein</fullName>
    </recommendedName>
</protein>
<evidence type="ECO:0000313" key="3">
    <source>
        <dbReference type="EMBL" id="GHA22091.1"/>
    </source>
</evidence>
<feature type="chain" id="PRO_5036759206" description="Lcl C-terminal domain-containing protein" evidence="1">
    <location>
        <begin position="21"/>
        <end position="183"/>
    </location>
</feature>
<dbReference type="PANTHER" id="PTHR35812:SF1">
    <property type="entry name" value="LIPOPROTEIN"/>
    <property type="match status" value="1"/>
</dbReference>
<organism evidence="3 4">
    <name type="scientific">Arenicella chitinivorans</name>
    <dbReference type="NCBI Taxonomy" id="1329800"/>
    <lineage>
        <taxon>Bacteria</taxon>
        <taxon>Pseudomonadati</taxon>
        <taxon>Pseudomonadota</taxon>
        <taxon>Gammaproteobacteria</taxon>
        <taxon>Arenicellales</taxon>
        <taxon>Arenicellaceae</taxon>
        <taxon>Arenicella</taxon>
    </lineage>
</organism>
<dbReference type="Proteomes" id="UP000614811">
    <property type="component" value="Unassembled WGS sequence"/>
</dbReference>
<gene>
    <name evidence="3" type="ORF">GCM10008090_34900</name>
</gene>
<evidence type="ECO:0000313" key="4">
    <source>
        <dbReference type="Proteomes" id="UP000614811"/>
    </source>
</evidence>
<comment type="caution">
    <text evidence="3">The sequence shown here is derived from an EMBL/GenBank/DDBJ whole genome shotgun (WGS) entry which is preliminary data.</text>
</comment>
<dbReference type="AlphaFoldDB" id="A0A918S2W5"/>
<dbReference type="InterPro" id="IPR011460">
    <property type="entry name" value="Lcl_C"/>
</dbReference>
<keyword evidence="4" id="KW-1185">Reference proteome</keyword>
<dbReference type="PANTHER" id="PTHR35812">
    <property type="entry name" value="LIPOPROTEIN"/>
    <property type="match status" value="1"/>
</dbReference>
<sequence>MKHKTLILLLLMLWNSHSFAHENTVVIPLHDEDVFITTPSNPVTPEDRSISDFISINGLVYDERTQLAWQKSDDGQQRTWQQAFEYCRLLRAANQTAWRLPTVRELYSIVNVNSANPAINTDVFNSTANDGVYWTQTRDITINPATNTGVKFYAVTFGLGGVVSARDNDLEAFADKHYTRCVI</sequence>
<dbReference type="EMBL" id="BMXA01000011">
    <property type="protein sequence ID" value="GHA22091.1"/>
    <property type="molecule type" value="Genomic_DNA"/>
</dbReference>